<dbReference type="CDD" id="cd01949">
    <property type="entry name" value="GGDEF"/>
    <property type="match status" value="1"/>
</dbReference>
<dbReference type="RefSeq" id="WP_075762699.1">
    <property type="nucleotide sequence ID" value="NZ_MJIL01000050.1"/>
</dbReference>
<dbReference type="Pfam" id="PF20975">
    <property type="entry name" value="DGCcoil"/>
    <property type="match status" value="1"/>
</dbReference>
<name>A0A1Q9GW88_9GAMM</name>
<dbReference type="InterPro" id="IPR050469">
    <property type="entry name" value="Diguanylate_Cyclase"/>
</dbReference>
<dbReference type="PROSITE" id="PS50887">
    <property type="entry name" value="GGDEF"/>
    <property type="match status" value="1"/>
</dbReference>
<protein>
    <recommendedName>
        <fullName evidence="2">diguanylate cyclase</fullName>
        <ecNumber evidence="2">2.7.7.65</ecNumber>
    </recommendedName>
</protein>
<dbReference type="EMBL" id="MJIL01000050">
    <property type="protein sequence ID" value="OLQ79483.1"/>
    <property type="molecule type" value="Genomic_DNA"/>
</dbReference>
<evidence type="ECO:0000256" key="2">
    <source>
        <dbReference type="ARBA" id="ARBA00012528"/>
    </source>
</evidence>
<dbReference type="STRING" id="1903952.BIT28_17430"/>
<proteinExistence type="predicted"/>
<evidence type="ECO:0000256" key="1">
    <source>
        <dbReference type="ARBA" id="ARBA00001946"/>
    </source>
</evidence>
<dbReference type="PANTHER" id="PTHR45138:SF9">
    <property type="entry name" value="DIGUANYLATE CYCLASE DGCM-RELATED"/>
    <property type="match status" value="1"/>
</dbReference>
<keyword evidence="7" id="KW-1185">Reference proteome</keyword>
<comment type="cofactor">
    <cofactor evidence="1">
        <name>Mg(2+)</name>
        <dbReference type="ChEBI" id="CHEBI:18420"/>
    </cofactor>
</comment>
<dbReference type="Pfam" id="PF00990">
    <property type="entry name" value="GGDEF"/>
    <property type="match status" value="1"/>
</dbReference>
<comment type="caution">
    <text evidence="6">The sequence shown here is derived from an EMBL/GenBank/DDBJ whole genome shotgun (WGS) entry which is preliminary data.</text>
</comment>
<evidence type="ECO:0000313" key="6">
    <source>
        <dbReference type="EMBL" id="OLQ79483.1"/>
    </source>
</evidence>
<dbReference type="GO" id="GO:1902201">
    <property type="term" value="P:negative regulation of bacterial-type flagellum-dependent cell motility"/>
    <property type="evidence" value="ECO:0007669"/>
    <property type="project" value="TreeGrafter"/>
</dbReference>
<dbReference type="InterPro" id="IPR029787">
    <property type="entry name" value="Nucleotide_cyclase"/>
</dbReference>
<dbReference type="GO" id="GO:0005886">
    <property type="term" value="C:plasma membrane"/>
    <property type="evidence" value="ECO:0007669"/>
    <property type="project" value="TreeGrafter"/>
</dbReference>
<evidence type="ECO:0000259" key="5">
    <source>
        <dbReference type="PROSITE" id="PS50887"/>
    </source>
</evidence>
<dbReference type="NCBIfam" id="TIGR00254">
    <property type="entry name" value="GGDEF"/>
    <property type="match status" value="1"/>
</dbReference>
<evidence type="ECO:0000256" key="4">
    <source>
        <dbReference type="SAM" id="Coils"/>
    </source>
</evidence>
<feature type="domain" description="GGDEF" evidence="5">
    <location>
        <begin position="388"/>
        <end position="519"/>
    </location>
</feature>
<dbReference type="Proteomes" id="UP000186905">
    <property type="component" value="Unassembled WGS sequence"/>
</dbReference>
<dbReference type="GO" id="GO:0052621">
    <property type="term" value="F:diguanylate cyclase activity"/>
    <property type="evidence" value="ECO:0007669"/>
    <property type="project" value="UniProtKB-EC"/>
</dbReference>
<comment type="catalytic activity">
    <reaction evidence="3">
        <text>2 GTP = 3',3'-c-di-GMP + 2 diphosphate</text>
        <dbReference type="Rhea" id="RHEA:24898"/>
        <dbReference type="ChEBI" id="CHEBI:33019"/>
        <dbReference type="ChEBI" id="CHEBI:37565"/>
        <dbReference type="ChEBI" id="CHEBI:58805"/>
        <dbReference type="EC" id="2.7.7.65"/>
    </reaction>
</comment>
<accession>A0A1Q9GW88</accession>
<dbReference type="InterPro" id="IPR000160">
    <property type="entry name" value="GGDEF_dom"/>
</dbReference>
<evidence type="ECO:0000313" key="7">
    <source>
        <dbReference type="Proteomes" id="UP000186905"/>
    </source>
</evidence>
<gene>
    <name evidence="6" type="ORF">BIT28_17430</name>
</gene>
<dbReference type="OrthoDB" id="9812260at2"/>
<dbReference type="AlphaFoldDB" id="A0A1Q9GW88"/>
<dbReference type="PANTHER" id="PTHR45138">
    <property type="entry name" value="REGULATORY COMPONENTS OF SENSORY TRANSDUCTION SYSTEM"/>
    <property type="match status" value="1"/>
</dbReference>
<organism evidence="6 7">
    <name type="scientific">Photobacterium proteolyticum</name>
    <dbReference type="NCBI Taxonomy" id="1903952"/>
    <lineage>
        <taxon>Bacteria</taxon>
        <taxon>Pseudomonadati</taxon>
        <taxon>Pseudomonadota</taxon>
        <taxon>Gammaproteobacteria</taxon>
        <taxon>Vibrionales</taxon>
        <taxon>Vibrionaceae</taxon>
        <taxon>Photobacterium</taxon>
    </lineage>
</organism>
<dbReference type="InterPro" id="IPR048516">
    <property type="entry name" value="DGCcoil"/>
</dbReference>
<keyword evidence="4" id="KW-0175">Coiled coil</keyword>
<dbReference type="InterPro" id="IPR043128">
    <property type="entry name" value="Rev_trsase/Diguanyl_cyclase"/>
</dbReference>
<feature type="coiled-coil region" evidence="4">
    <location>
        <begin position="302"/>
        <end position="357"/>
    </location>
</feature>
<sequence length="519" mass="60045">MTDINAVVSEVSKLRLRLDQAQLSYRDASLKSRREIVILKRLISRLSVACRGLDSELDHKLAELRSELEQHKDVSKLIPRLAIIERLVTRQANFTEKETQRLEQQIGQSGETLKRVHGLPAQLKRELRNLLGQPSETLAQTHKQVIRILELYERALKLMAVSSEAMVKKDSLDHDLQLQLTSELQRLITELDFDGEAGDKLLSIRNQLLIGATPQNLIELSLEVLRQVLDGTRQERRSSQQFLDSVNSDLATLQKTTNQSVGQSEAIYEHRSEMTSELADLATSIRQGLSEQKNLEHWRPTLTELTKELLVLAERNKALEKRERALIEQLGFNENKINNLFEQTQDFRRRLNDQERKMFLDNLTRVYNRAALNDRLEHEYRRWLRYQHPVCVAMIDIDHFKEINDSYGHLAGDKVLKIIARTIRQMLTDTDFIARFGDDEFMIILPDTNEEERNKCLSKIRETIAQLPFRFRDQNVSISVSIGATLFDGNDTPTDIIERTDKALFSAKSTGRNRMLWIS</sequence>
<dbReference type="SUPFAM" id="SSF55073">
    <property type="entry name" value="Nucleotide cyclase"/>
    <property type="match status" value="1"/>
</dbReference>
<dbReference type="GO" id="GO:0043709">
    <property type="term" value="P:cell adhesion involved in single-species biofilm formation"/>
    <property type="evidence" value="ECO:0007669"/>
    <property type="project" value="TreeGrafter"/>
</dbReference>
<dbReference type="EC" id="2.7.7.65" evidence="2"/>
<dbReference type="SMART" id="SM00267">
    <property type="entry name" value="GGDEF"/>
    <property type="match status" value="1"/>
</dbReference>
<dbReference type="FunFam" id="3.30.70.270:FF:000001">
    <property type="entry name" value="Diguanylate cyclase domain protein"/>
    <property type="match status" value="1"/>
</dbReference>
<dbReference type="Gene3D" id="3.30.70.270">
    <property type="match status" value="1"/>
</dbReference>
<reference evidence="6 7" key="1">
    <citation type="submission" date="2016-09" db="EMBL/GenBank/DDBJ databases">
        <title>Photobacterium proteolyticum sp. nov. a protease producing bacterium isolated from ocean sediments of Laizhou Bay.</title>
        <authorList>
            <person name="Li Y."/>
        </authorList>
    </citation>
    <scope>NUCLEOTIDE SEQUENCE [LARGE SCALE GENOMIC DNA]</scope>
    <source>
        <strain evidence="6 7">13-12</strain>
    </source>
</reference>
<evidence type="ECO:0000256" key="3">
    <source>
        <dbReference type="ARBA" id="ARBA00034247"/>
    </source>
</evidence>